<keyword evidence="2 4" id="KW-0064">Aspartyl protease</keyword>
<dbReference type="InterPro" id="IPR001969">
    <property type="entry name" value="Aspartic_peptidase_AS"/>
</dbReference>
<evidence type="ECO:0000313" key="7">
    <source>
        <dbReference type="EMBL" id="ORX62252.1"/>
    </source>
</evidence>
<dbReference type="InterPro" id="IPR034164">
    <property type="entry name" value="Pepsin-like_dom"/>
</dbReference>
<dbReference type="InterPro" id="IPR033121">
    <property type="entry name" value="PEPTIDASE_A1"/>
</dbReference>
<dbReference type="EMBL" id="MCGT01000002">
    <property type="protein sequence ID" value="ORX62252.1"/>
    <property type="molecule type" value="Genomic_DNA"/>
</dbReference>
<dbReference type="PANTHER" id="PTHR47966">
    <property type="entry name" value="BETA-SITE APP-CLEAVING ENZYME, ISOFORM A-RELATED"/>
    <property type="match status" value="1"/>
</dbReference>
<sequence length="408" mass="44442">MVLLGVSCLLLSTCCILISAQKNGTGTEHRTTHRGVSRAAFDESKAIRFPLTAHKRIDRLRSRQIPLDPAFGNAGVEYTLPIGLGTPPQYFNLLLDTGSSDLWVVGTGCVTCKESKFDETKSSTFEYEGQDSIISYGNQNSGEHVLMKTAYETMTFSPNTTVTHQRFDLAYIVTEQVQGSGFDGIFGAAFPKLADLPNTVMPTQNLIDQNVTTNPSFGVELNVNDDGGEVFFGGFNMEYNGEFMMSPIQATNSGDYAFWVINVDSLMVPGTQETIGGPLGPAMIDTGTHNIMLPTAVAESLASYLADEEVTDQYGGTFFVPCNNQKTVVMSFNGNLLEIPARVFVGQPSPMTGWCYSTFTSSPPSEGVQTILGNVFLKYYYTVFDYSNPPSIYFAPTHQEIGIGGNKQ</sequence>
<dbReference type="Pfam" id="PF00026">
    <property type="entry name" value="Asp"/>
    <property type="match status" value="1"/>
</dbReference>
<dbReference type="PROSITE" id="PS51767">
    <property type="entry name" value="PEPTIDASE_A1"/>
    <property type="match status" value="1"/>
</dbReference>
<dbReference type="PROSITE" id="PS00141">
    <property type="entry name" value="ASP_PROTEASE"/>
    <property type="match status" value="1"/>
</dbReference>
<evidence type="ECO:0000259" key="6">
    <source>
        <dbReference type="PROSITE" id="PS51767"/>
    </source>
</evidence>
<dbReference type="SUPFAM" id="SSF50630">
    <property type="entry name" value="Acid proteases"/>
    <property type="match status" value="1"/>
</dbReference>
<dbReference type="InterPro" id="IPR021109">
    <property type="entry name" value="Peptidase_aspartic_dom_sf"/>
</dbReference>
<organism evidence="7 8">
    <name type="scientific">Hesseltinella vesiculosa</name>
    <dbReference type="NCBI Taxonomy" id="101127"/>
    <lineage>
        <taxon>Eukaryota</taxon>
        <taxon>Fungi</taxon>
        <taxon>Fungi incertae sedis</taxon>
        <taxon>Mucoromycota</taxon>
        <taxon>Mucoromycotina</taxon>
        <taxon>Mucoromycetes</taxon>
        <taxon>Mucorales</taxon>
        <taxon>Cunninghamellaceae</taxon>
        <taxon>Hesseltinella</taxon>
    </lineage>
</organism>
<dbReference type="AlphaFoldDB" id="A0A1X2GW52"/>
<dbReference type="GO" id="GO:0004190">
    <property type="term" value="F:aspartic-type endopeptidase activity"/>
    <property type="evidence" value="ECO:0007669"/>
    <property type="project" value="UniProtKB-KW"/>
</dbReference>
<keyword evidence="4 7" id="KW-0645">Protease</keyword>
<proteinExistence type="inferred from homology"/>
<dbReference type="PRINTS" id="PR00792">
    <property type="entry name" value="PEPSIN"/>
</dbReference>
<dbReference type="CDD" id="cd05471">
    <property type="entry name" value="pepsin_like"/>
    <property type="match status" value="1"/>
</dbReference>
<evidence type="ECO:0000313" key="8">
    <source>
        <dbReference type="Proteomes" id="UP000242146"/>
    </source>
</evidence>
<gene>
    <name evidence="7" type="ORF">DM01DRAFT_321967</name>
</gene>
<feature type="active site" evidence="3">
    <location>
        <position position="285"/>
    </location>
</feature>
<dbReference type="GO" id="GO:0006508">
    <property type="term" value="P:proteolysis"/>
    <property type="evidence" value="ECO:0007669"/>
    <property type="project" value="UniProtKB-KW"/>
</dbReference>
<evidence type="ECO:0000256" key="3">
    <source>
        <dbReference type="PIRSR" id="PIRSR601461-1"/>
    </source>
</evidence>
<evidence type="ECO:0000256" key="5">
    <source>
        <dbReference type="SAM" id="SignalP"/>
    </source>
</evidence>
<dbReference type="InterPro" id="IPR001461">
    <property type="entry name" value="Aspartic_peptidase_A1"/>
</dbReference>
<evidence type="ECO:0000256" key="2">
    <source>
        <dbReference type="ARBA" id="ARBA00022750"/>
    </source>
</evidence>
<evidence type="ECO:0000256" key="1">
    <source>
        <dbReference type="ARBA" id="ARBA00007447"/>
    </source>
</evidence>
<reference evidence="7 8" key="1">
    <citation type="submission" date="2016-07" db="EMBL/GenBank/DDBJ databases">
        <title>Pervasive Adenine N6-methylation of Active Genes in Fungi.</title>
        <authorList>
            <consortium name="DOE Joint Genome Institute"/>
            <person name="Mondo S.J."/>
            <person name="Dannebaum R.O."/>
            <person name="Kuo R.C."/>
            <person name="Labutti K."/>
            <person name="Haridas S."/>
            <person name="Kuo A."/>
            <person name="Salamov A."/>
            <person name="Ahrendt S.R."/>
            <person name="Lipzen A."/>
            <person name="Sullivan W."/>
            <person name="Andreopoulos W.B."/>
            <person name="Clum A."/>
            <person name="Lindquist E."/>
            <person name="Daum C."/>
            <person name="Ramamoorthy G.K."/>
            <person name="Gryganskyi A."/>
            <person name="Culley D."/>
            <person name="Magnuson J.K."/>
            <person name="James T.Y."/>
            <person name="O'Malley M.A."/>
            <person name="Stajich J.E."/>
            <person name="Spatafora J.W."/>
            <person name="Visel A."/>
            <person name="Grigoriev I.V."/>
        </authorList>
    </citation>
    <scope>NUCLEOTIDE SEQUENCE [LARGE SCALE GENOMIC DNA]</scope>
    <source>
        <strain evidence="7 8">NRRL 3301</strain>
    </source>
</reference>
<protein>
    <submittedName>
        <fullName evidence="7">Acid protease</fullName>
    </submittedName>
</protein>
<feature type="active site" evidence="3">
    <location>
        <position position="96"/>
    </location>
</feature>
<dbReference type="PANTHER" id="PTHR47966:SF51">
    <property type="entry name" value="BETA-SITE APP-CLEAVING ENZYME, ISOFORM A-RELATED"/>
    <property type="match status" value="1"/>
</dbReference>
<dbReference type="OrthoDB" id="15189at2759"/>
<keyword evidence="4" id="KW-0378">Hydrolase</keyword>
<evidence type="ECO:0000256" key="4">
    <source>
        <dbReference type="RuleBase" id="RU000454"/>
    </source>
</evidence>
<dbReference type="STRING" id="101127.A0A1X2GW52"/>
<keyword evidence="8" id="KW-1185">Reference proteome</keyword>
<comment type="similarity">
    <text evidence="1 4">Belongs to the peptidase A1 family.</text>
</comment>
<comment type="caution">
    <text evidence="7">The sequence shown here is derived from an EMBL/GenBank/DDBJ whole genome shotgun (WGS) entry which is preliminary data.</text>
</comment>
<dbReference type="Gene3D" id="2.40.70.10">
    <property type="entry name" value="Acid Proteases"/>
    <property type="match status" value="2"/>
</dbReference>
<keyword evidence="5" id="KW-0732">Signal</keyword>
<name>A0A1X2GW52_9FUNG</name>
<feature type="domain" description="Peptidase A1" evidence="6">
    <location>
        <begin position="78"/>
        <end position="395"/>
    </location>
</feature>
<accession>A0A1X2GW52</accession>
<feature type="signal peptide" evidence="5">
    <location>
        <begin position="1"/>
        <end position="20"/>
    </location>
</feature>
<feature type="chain" id="PRO_5013208037" evidence="5">
    <location>
        <begin position="21"/>
        <end position="408"/>
    </location>
</feature>
<dbReference type="Proteomes" id="UP000242146">
    <property type="component" value="Unassembled WGS sequence"/>
</dbReference>